<evidence type="ECO:0000313" key="6">
    <source>
        <dbReference type="EMBL" id="CUH42604.1"/>
    </source>
</evidence>
<comment type="similarity">
    <text evidence="1 4">Belongs to the aldehyde dehydrogenase family.</text>
</comment>
<sequence>MQAMGEITNYQMLIDGQWCDAEDGGTFDSVNPADGNVWSRVPEATEADVNRAVEAAHAAFTTGLWASMTPTQRGKCLRKLGDLLAEHSEALGRTESIDTGKMLKETRWQATYIAEFFHFFAGCADKVSGETLPIDKPDMFVFTRREPLGVVAAVVPWNSQLFLVAVKIGPALAAGNTVVLKASEHASAAMLEFGKLIEEAGIPPGVVNIITGHGEPCGRALTGHPLVARVSFTGGPNAARHVLENVKRNFAEVSLELGGKSPFIVFDDANIESAVNASIAGIFGATGQSCVAGSRLYLHEDIADQFLEQMTALARQIVIGDPLADETQMGPLCTTGQLEHIQREVAHAQTEGGKVLVGGKQPKGMSGLFYEPTIIEVPRQDLRIVDTELFGPVLSVQRFKTEEEVLALANDSEHGLAAGIFTRDSARSLRMAGAVRAGIVWVNTYRVVSPIAEFGGNKGSGYGRESGFQAIYDYTRPKTIWMNTSDEPMANPFVMR</sequence>
<dbReference type="PROSITE" id="PS00070">
    <property type="entry name" value="ALDEHYDE_DEHYDR_CYS"/>
    <property type="match status" value="1"/>
</dbReference>
<keyword evidence="2 4" id="KW-0560">Oxidoreductase</keyword>
<dbReference type="InterPro" id="IPR015590">
    <property type="entry name" value="Aldehyde_DH_dom"/>
</dbReference>
<proteinExistence type="inferred from homology"/>
<organism evidence="6 7">
    <name type="scientific">Ruegeria atlantica</name>
    <dbReference type="NCBI Taxonomy" id="81569"/>
    <lineage>
        <taxon>Bacteria</taxon>
        <taxon>Pseudomonadati</taxon>
        <taxon>Pseudomonadota</taxon>
        <taxon>Alphaproteobacteria</taxon>
        <taxon>Rhodobacterales</taxon>
        <taxon>Roseobacteraceae</taxon>
        <taxon>Ruegeria</taxon>
    </lineage>
</organism>
<name>A0A0N7LNJ6_9RHOB</name>
<dbReference type="CDD" id="cd07114">
    <property type="entry name" value="ALDH_DhaS"/>
    <property type="match status" value="1"/>
</dbReference>
<dbReference type="EMBL" id="CYPS01000023">
    <property type="protein sequence ID" value="CUH42604.1"/>
    <property type="molecule type" value="Genomic_DNA"/>
</dbReference>
<dbReference type="FunFam" id="3.40.309.10:FF:000012">
    <property type="entry name" value="Betaine aldehyde dehydrogenase"/>
    <property type="match status" value="1"/>
</dbReference>
<accession>A0A0N7LNJ6</accession>
<evidence type="ECO:0000256" key="4">
    <source>
        <dbReference type="RuleBase" id="RU003345"/>
    </source>
</evidence>
<dbReference type="PROSITE" id="PS00687">
    <property type="entry name" value="ALDEHYDE_DEHYDR_GLU"/>
    <property type="match status" value="1"/>
</dbReference>
<dbReference type="InterPro" id="IPR016162">
    <property type="entry name" value="Ald_DH_N"/>
</dbReference>
<protein>
    <submittedName>
        <fullName evidence="6">Putative aldehyde dehydrogenase AldA</fullName>
        <ecNumber evidence="6">1.2.1.3</ecNumber>
    </submittedName>
</protein>
<evidence type="ECO:0000256" key="1">
    <source>
        <dbReference type="ARBA" id="ARBA00009986"/>
    </source>
</evidence>
<gene>
    <name evidence="6" type="primary">aldA_1</name>
    <name evidence="6" type="ORF">RUM4293_01492</name>
</gene>
<evidence type="ECO:0000313" key="7">
    <source>
        <dbReference type="Proteomes" id="UP000050786"/>
    </source>
</evidence>
<dbReference type="EC" id="1.2.1.3" evidence="6"/>
<feature type="active site" evidence="3">
    <location>
        <position position="256"/>
    </location>
</feature>
<dbReference type="InterPro" id="IPR016161">
    <property type="entry name" value="Ald_DH/histidinol_DH"/>
</dbReference>
<reference evidence="7" key="1">
    <citation type="submission" date="2015-09" db="EMBL/GenBank/DDBJ databases">
        <authorList>
            <person name="Rodrigo-Torres L."/>
            <person name="Arahal D.R."/>
        </authorList>
    </citation>
    <scope>NUCLEOTIDE SEQUENCE [LARGE SCALE GENOMIC DNA]</scope>
    <source>
        <strain evidence="7">CECT 4293</strain>
    </source>
</reference>
<evidence type="ECO:0000256" key="3">
    <source>
        <dbReference type="PROSITE-ProRule" id="PRU10007"/>
    </source>
</evidence>
<dbReference type="Proteomes" id="UP000050786">
    <property type="component" value="Unassembled WGS sequence"/>
</dbReference>
<dbReference type="GO" id="GO:0004029">
    <property type="term" value="F:aldehyde dehydrogenase (NAD+) activity"/>
    <property type="evidence" value="ECO:0007669"/>
    <property type="project" value="UniProtKB-EC"/>
</dbReference>
<dbReference type="FunFam" id="3.40.605.10:FF:000007">
    <property type="entry name" value="NAD/NADP-dependent betaine aldehyde dehydrogenase"/>
    <property type="match status" value="1"/>
</dbReference>
<dbReference type="InterPro" id="IPR016160">
    <property type="entry name" value="Ald_DH_CS_CYS"/>
</dbReference>
<evidence type="ECO:0000259" key="5">
    <source>
        <dbReference type="Pfam" id="PF00171"/>
    </source>
</evidence>
<dbReference type="AlphaFoldDB" id="A0A0N7LNJ6"/>
<evidence type="ECO:0000256" key="2">
    <source>
        <dbReference type="ARBA" id="ARBA00023002"/>
    </source>
</evidence>
<dbReference type="Gene3D" id="3.40.309.10">
    <property type="entry name" value="Aldehyde Dehydrogenase, Chain A, domain 2"/>
    <property type="match status" value="1"/>
</dbReference>
<dbReference type="Gene3D" id="3.40.605.10">
    <property type="entry name" value="Aldehyde Dehydrogenase, Chain A, domain 1"/>
    <property type="match status" value="1"/>
</dbReference>
<keyword evidence="7" id="KW-1185">Reference proteome</keyword>
<dbReference type="InterPro" id="IPR029510">
    <property type="entry name" value="Ald_DH_CS_GLU"/>
</dbReference>
<dbReference type="PANTHER" id="PTHR11699">
    <property type="entry name" value="ALDEHYDE DEHYDROGENASE-RELATED"/>
    <property type="match status" value="1"/>
</dbReference>
<dbReference type="Pfam" id="PF00171">
    <property type="entry name" value="Aldedh"/>
    <property type="match status" value="1"/>
</dbReference>
<dbReference type="InterPro" id="IPR016163">
    <property type="entry name" value="Ald_DH_C"/>
</dbReference>
<feature type="domain" description="Aldehyde dehydrogenase" evidence="5">
    <location>
        <begin position="18"/>
        <end position="480"/>
    </location>
</feature>
<dbReference type="SUPFAM" id="SSF53720">
    <property type="entry name" value="ALDH-like"/>
    <property type="match status" value="1"/>
</dbReference>